<comment type="caution">
    <text evidence="3">The sequence shown here is derived from an EMBL/GenBank/DDBJ whole genome shotgun (WGS) entry which is preliminary data.</text>
</comment>
<dbReference type="GO" id="GO:0004493">
    <property type="term" value="F:methylmalonyl-CoA epimerase activity"/>
    <property type="evidence" value="ECO:0007669"/>
    <property type="project" value="TreeGrafter"/>
</dbReference>
<evidence type="ECO:0000256" key="1">
    <source>
        <dbReference type="ARBA" id="ARBA00022723"/>
    </source>
</evidence>
<dbReference type="EMBL" id="PNQX01000001">
    <property type="protein sequence ID" value="PMQ20982.1"/>
    <property type="molecule type" value="Genomic_DNA"/>
</dbReference>
<gene>
    <name evidence="3" type="ORF">CIK84_05190</name>
</gene>
<feature type="domain" description="VOC" evidence="2">
    <location>
        <begin position="6"/>
        <end position="145"/>
    </location>
</feature>
<dbReference type="PANTHER" id="PTHR43048:SF5">
    <property type="entry name" value="BLR5325 PROTEIN"/>
    <property type="match status" value="1"/>
</dbReference>
<dbReference type="GO" id="GO:0046872">
    <property type="term" value="F:metal ion binding"/>
    <property type="evidence" value="ECO:0007669"/>
    <property type="project" value="UniProtKB-KW"/>
</dbReference>
<keyword evidence="1" id="KW-0479">Metal-binding</keyword>
<sequence length="148" mass="15887">MPRIIRFDHIGVTVSDLDLVTEFFTSLGLEIEGRANGLEGEFLETVCAVPDSRTNIVMLKAPGTDVGIELSSFEKPGHLPGNPKVMANELGLRSIAFEVDDLDAILNQLAADGYGLVGGVGQYQGAWKMAYVRGPEGIIVALAQRLDD</sequence>
<dbReference type="PROSITE" id="PS51819">
    <property type="entry name" value="VOC"/>
    <property type="match status" value="1"/>
</dbReference>
<dbReference type="GeneID" id="303185205"/>
<protein>
    <submittedName>
        <fullName evidence="3">Glyoxalase</fullName>
    </submittedName>
</protein>
<evidence type="ECO:0000259" key="2">
    <source>
        <dbReference type="PROSITE" id="PS51819"/>
    </source>
</evidence>
<proteinExistence type="predicted"/>
<evidence type="ECO:0000313" key="4">
    <source>
        <dbReference type="Proteomes" id="UP000235739"/>
    </source>
</evidence>
<dbReference type="RefSeq" id="WP_013348957.1">
    <property type="nucleotide sequence ID" value="NZ_JABUYH010000005.1"/>
</dbReference>
<dbReference type="AlphaFoldDB" id="A0A2N7S4C2"/>
<evidence type="ECO:0000313" key="3">
    <source>
        <dbReference type="EMBL" id="PMQ20982.1"/>
    </source>
</evidence>
<organism evidence="3 4">
    <name type="scientific">Glutamicibacter arilaitensis</name>
    <dbReference type="NCBI Taxonomy" id="256701"/>
    <lineage>
        <taxon>Bacteria</taxon>
        <taxon>Bacillati</taxon>
        <taxon>Actinomycetota</taxon>
        <taxon>Actinomycetes</taxon>
        <taxon>Micrococcales</taxon>
        <taxon>Micrococcaceae</taxon>
        <taxon>Glutamicibacter</taxon>
    </lineage>
</organism>
<dbReference type="Gene3D" id="3.10.180.10">
    <property type="entry name" value="2,3-Dihydroxybiphenyl 1,2-Dioxygenase, domain 1"/>
    <property type="match status" value="1"/>
</dbReference>
<dbReference type="InterPro" id="IPR051785">
    <property type="entry name" value="MMCE/EMCE_epimerase"/>
</dbReference>
<dbReference type="Proteomes" id="UP000235739">
    <property type="component" value="Unassembled WGS sequence"/>
</dbReference>
<dbReference type="GO" id="GO:0046491">
    <property type="term" value="P:L-methylmalonyl-CoA metabolic process"/>
    <property type="evidence" value="ECO:0007669"/>
    <property type="project" value="TreeGrafter"/>
</dbReference>
<dbReference type="InterPro" id="IPR029068">
    <property type="entry name" value="Glyas_Bleomycin-R_OHBP_Dase"/>
</dbReference>
<dbReference type="OMA" id="MAYVRGP"/>
<reference evidence="3 4" key="1">
    <citation type="journal article" date="2017" name="Elife">
        <title>Extensive horizontal gene transfer in cheese-associated bacteria.</title>
        <authorList>
            <person name="Bonham K.S."/>
            <person name="Wolfe B.E."/>
            <person name="Dutton R.J."/>
        </authorList>
    </citation>
    <scope>NUCLEOTIDE SEQUENCE [LARGE SCALE GENOMIC DNA]</scope>
    <source>
        <strain evidence="3 4">JB182</strain>
    </source>
</reference>
<dbReference type="Pfam" id="PF13669">
    <property type="entry name" value="Glyoxalase_4"/>
    <property type="match status" value="1"/>
</dbReference>
<dbReference type="InterPro" id="IPR037523">
    <property type="entry name" value="VOC_core"/>
</dbReference>
<dbReference type="SUPFAM" id="SSF54593">
    <property type="entry name" value="Glyoxalase/Bleomycin resistance protein/Dihydroxybiphenyl dioxygenase"/>
    <property type="match status" value="1"/>
</dbReference>
<name>A0A2N7S4C2_9MICC</name>
<dbReference type="PANTHER" id="PTHR43048">
    <property type="entry name" value="METHYLMALONYL-COA EPIMERASE"/>
    <property type="match status" value="1"/>
</dbReference>
<accession>A0A2N7S4C2</accession>